<proteinExistence type="predicted"/>
<accession>A0ABQ8WS78</accession>
<evidence type="ECO:0000313" key="3">
    <source>
        <dbReference type="Proteomes" id="UP001220256"/>
    </source>
</evidence>
<keyword evidence="3" id="KW-1185">Reference proteome</keyword>
<dbReference type="EMBL" id="JAPVEB010000002">
    <property type="protein sequence ID" value="KAJ5274620.1"/>
    <property type="molecule type" value="Genomic_DNA"/>
</dbReference>
<protein>
    <submittedName>
        <fullName evidence="2">Uncharacterized protein</fullName>
    </submittedName>
</protein>
<reference evidence="2 3" key="1">
    <citation type="journal article" date="2023" name="IMA Fungus">
        <title>Comparative genomic study of the Penicillium genus elucidates a diverse pangenome and 15 lateral gene transfer events.</title>
        <authorList>
            <person name="Petersen C."/>
            <person name="Sorensen T."/>
            <person name="Nielsen M.R."/>
            <person name="Sondergaard T.E."/>
            <person name="Sorensen J.L."/>
            <person name="Fitzpatrick D.A."/>
            <person name="Frisvad J.C."/>
            <person name="Nielsen K.L."/>
        </authorList>
    </citation>
    <scope>NUCLEOTIDE SEQUENCE [LARGE SCALE GENOMIC DNA]</scope>
    <source>
        <strain evidence="2 3">IBT 3361</strain>
    </source>
</reference>
<name>A0ABQ8WS78_PENCH</name>
<gene>
    <name evidence="2" type="ORF">N7505_003165</name>
</gene>
<evidence type="ECO:0000313" key="2">
    <source>
        <dbReference type="EMBL" id="KAJ5274620.1"/>
    </source>
</evidence>
<dbReference type="Proteomes" id="UP001220256">
    <property type="component" value="Unassembled WGS sequence"/>
</dbReference>
<sequence length="115" mass="12429">MKGGPSRRLAIVNARNEVSALWLLYSTGLLSAPSPTPPSHHQRSINLPSARSIGQQPPSSSILLVTPPRSVNLPSGRSIAPTTDYGCHPGLGKWHRKYTTLVMRILARARSLRGS</sequence>
<evidence type="ECO:0000256" key="1">
    <source>
        <dbReference type="SAM" id="MobiDB-lite"/>
    </source>
</evidence>
<feature type="compositionally biased region" description="Polar residues" evidence="1">
    <location>
        <begin position="44"/>
        <end position="63"/>
    </location>
</feature>
<comment type="caution">
    <text evidence="2">The sequence shown here is derived from an EMBL/GenBank/DDBJ whole genome shotgun (WGS) entry which is preliminary data.</text>
</comment>
<feature type="region of interest" description="Disordered" evidence="1">
    <location>
        <begin position="32"/>
        <end position="67"/>
    </location>
</feature>
<organism evidence="2 3">
    <name type="scientific">Penicillium chrysogenum</name>
    <name type="common">Penicillium notatum</name>
    <dbReference type="NCBI Taxonomy" id="5076"/>
    <lineage>
        <taxon>Eukaryota</taxon>
        <taxon>Fungi</taxon>
        <taxon>Dikarya</taxon>
        <taxon>Ascomycota</taxon>
        <taxon>Pezizomycotina</taxon>
        <taxon>Eurotiomycetes</taxon>
        <taxon>Eurotiomycetidae</taxon>
        <taxon>Eurotiales</taxon>
        <taxon>Aspergillaceae</taxon>
        <taxon>Penicillium</taxon>
        <taxon>Penicillium chrysogenum species complex</taxon>
    </lineage>
</organism>